<keyword evidence="1 5" id="KW-0227">DNA damage</keyword>
<dbReference type="FunFam" id="2.40.290.10:FF:000004">
    <property type="entry name" value="Non-homologous end joining protein Ku"/>
    <property type="match status" value="1"/>
</dbReference>
<evidence type="ECO:0000313" key="9">
    <source>
        <dbReference type="Proteomes" id="UP000184529"/>
    </source>
</evidence>
<comment type="function">
    <text evidence="5">With LigD forms a non-homologous end joining (NHEJ) DNA repair enzyme, which repairs dsDNA breaks with reduced fidelity. Binds linear dsDNA with 5'- and 3'- overhangs but not closed circular dsDNA nor ssDNA. Recruits and stimulates the ligase activity of LigD.</text>
</comment>
<dbReference type="PANTHER" id="PTHR41251">
    <property type="entry name" value="NON-HOMOLOGOUS END JOINING PROTEIN KU"/>
    <property type="match status" value="1"/>
</dbReference>
<evidence type="ECO:0000256" key="6">
    <source>
        <dbReference type="SAM" id="MobiDB-lite"/>
    </source>
</evidence>
<comment type="subunit">
    <text evidence="5">Homodimer. Interacts with LigD.</text>
</comment>
<keyword evidence="2 5" id="KW-0238">DNA-binding</keyword>
<keyword evidence="4 5" id="KW-0234">DNA repair</keyword>
<accession>A0A1M6EX91</accession>
<dbReference type="RefSeq" id="WP_072868207.1">
    <property type="nucleotide sequence ID" value="NZ_FQZM01000014.1"/>
</dbReference>
<dbReference type="STRING" id="1121432.SAMN02745219_01316"/>
<feature type="domain" description="Ku" evidence="7">
    <location>
        <begin position="52"/>
        <end position="180"/>
    </location>
</feature>
<reference evidence="9" key="1">
    <citation type="submission" date="2016-11" db="EMBL/GenBank/DDBJ databases">
        <authorList>
            <person name="Varghese N."/>
            <person name="Submissions S."/>
        </authorList>
    </citation>
    <scope>NUCLEOTIDE SEQUENCE [LARGE SCALE GENOMIC DNA]</scope>
    <source>
        <strain evidence="9">DSM 16057</strain>
    </source>
</reference>
<dbReference type="Gene3D" id="2.40.290.10">
    <property type="match status" value="1"/>
</dbReference>
<dbReference type="InterPro" id="IPR016194">
    <property type="entry name" value="SPOC-like_C_dom_sf"/>
</dbReference>
<name>A0A1M6EX91_9FIRM</name>
<evidence type="ECO:0000313" key="8">
    <source>
        <dbReference type="EMBL" id="SHI90065.1"/>
    </source>
</evidence>
<dbReference type="OrthoDB" id="9795084at2"/>
<feature type="region of interest" description="Disordered" evidence="6">
    <location>
        <begin position="252"/>
        <end position="289"/>
    </location>
</feature>
<protein>
    <recommendedName>
        <fullName evidence="5">Non-homologous end joining protein Ku</fullName>
    </recommendedName>
</protein>
<dbReference type="AlphaFoldDB" id="A0A1M6EX91"/>
<dbReference type="Pfam" id="PF02735">
    <property type="entry name" value="Ku"/>
    <property type="match status" value="1"/>
</dbReference>
<dbReference type="PANTHER" id="PTHR41251:SF1">
    <property type="entry name" value="NON-HOMOLOGOUS END JOINING PROTEIN KU"/>
    <property type="match status" value="1"/>
</dbReference>
<dbReference type="SMART" id="SM00559">
    <property type="entry name" value="Ku78"/>
    <property type="match status" value="1"/>
</dbReference>
<keyword evidence="9" id="KW-1185">Reference proteome</keyword>
<evidence type="ECO:0000256" key="3">
    <source>
        <dbReference type="ARBA" id="ARBA00023172"/>
    </source>
</evidence>
<comment type="similarity">
    <text evidence="5">Belongs to the prokaryotic Ku family.</text>
</comment>
<proteinExistence type="inferred from homology"/>
<dbReference type="GO" id="GO:0006310">
    <property type="term" value="P:DNA recombination"/>
    <property type="evidence" value="ECO:0007669"/>
    <property type="project" value="UniProtKB-KW"/>
</dbReference>
<dbReference type="Proteomes" id="UP000184529">
    <property type="component" value="Unassembled WGS sequence"/>
</dbReference>
<dbReference type="GO" id="GO:0006303">
    <property type="term" value="P:double-strand break repair via nonhomologous end joining"/>
    <property type="evidence" value="ECO:0007669"/>
    <property type="project" value="UniProtKB-UniRule"/>
</dbReference>
<dbReference type="InterPro" id="IPR006164">
    <property type="entry name" value="DNA_bd_Ku70/Ku80"/>
</dbReference>
<dbReference type="EMBL" id="FQZM01000014">
    <property type="protein sequence ID" value="SHI90065.1"/>
    <property type="molecule type" value="Genomic_DNA"/>
</dbReference>
<evidence type="ECO:0000256" key="5">
    <source>
        <dbReference type="HAMAP-Rule" id="MF_01875"/>
    </source>
</evidence>
<dbReference type="SUPFAM" id="SSF100939">
    <property type="entry name" value="SPOC domain-like"/>
    <property type="match status" value="1"/>
</dbReference>
<dbReference type="HAMAP" id="MF_01875">
    <property type="entry name" value="Prokaryotic_Ku"/>
    <property type="match status" value="1"/>
</dbReference>
<keyword evidence="3 5" id="KW-0233">DNA recombination</keyword>
<evidence type="ECO:0000256" key="2">
    <source>
        <dbReference type="ARBA" id="ARBA00023125"/>
    </source>
</evidence>
<evidence type="ECO:0000256" key="4">
    <source>
        <dbReference type="ARBA" id="ARBA00023204"/>
    </source>
</evidence>
<dbReference type="GO" id="GO:0003690">
    <property type="term" value="F:double-stranded DNA binding"/>
    <property type="evidence" value="ECO:0007669"/>
    <property type="project" value="UniProtKB-UniRule"/>
</dbReference>
<evidence type="ECO:0000256" key="1">
    <source>
        <dbReference type="ARBA" id="ARBA00022763"/>
    </source>
</evidence>
<dbReference type="NCBIfam" id="TIGR02772">
    <property type="entry name" value="Ku_bact"/>
    <property type="match status" value="1"/>
</dbReference>
<feature type="compositionally biased region" description="Basic residues" evidence="6">
    <location>
        <begin position="275"/>
        <end position="289"/>
    </location>
</feature>
<dbReference type="PIRSF" id="PIRSF006493">
    <property type="entry name" value="Prok_Ku"/>
    <property type="match status" value="1"/>
</dbReference>
<dbReference type="InterPro" id="IPR009187">
    <property type="entry name" value="Prok_Ku"/>
</dbReference>
<dbReference type="CDD" id="cd00789">
    <property type="entry name" value="KU_like"/>
    <property type="match status" value="1"/>
</dbReference>
<sequence>MRPIWKGAISFGLVYVPVKMYAATEKKDVKFNYLHHKCKNPIQYRRYCPYCEEEVPLEELVRGYEYEKGRYVILREEDFDALPGGDGHNIEIMDFVELGEIDPIYYDKAYYLAPAGGGEKVYELLKRAMEESGRVAVARVTIRSKVSLAVLRVARGVLSMSTMFYPDEVRDAGAIEEMRYRVEVPEKELQMAVNLVNSLTASFDPEKYTDAYRHALMELIQARVAGREVAEPTRPEAARVVDLMEALKASIEKAKKERGRQATGDAPGEQEIAPKKPRRRGRKKAVGEA</sequence>
<organism evidence="8 9">
    <name type="scientific">Desulfofundulus thermosubterraneus DSM 16057</name>
    <dbReference type="NCBI Taxonomy" id="1121432"/>
    <lineage>
        <taxon>Bacteria</taxon>
        <taxon>Bacillati</taxon>
        <taxon>Bacillota</taxon>
        <taxon>Clostridia</taxon>
        <taxon>Eubacteriales</taxon>
        <taxon>Peptococcaceae</taxon>
        <taxon>Desulfofundulus</taxon>
    </lineage>
</organism>
<gene>
    <name evidence="5" type="primary">ku</name>
    <name evidence="8" type="ORF">SAMN02745219_01316</name>
</gene>
<evidence type="ECO:0000259" key="7">
    <source>
        <dbReference type="SMART" id="SM00559"/>
    </source>
</evidence>